<evidence type="ECO:0000313" key="1">
    <source>
        <dbReference type="EMBL" id="BBY24365.1"/>
    </source>
</evidence>
<dbReference type="EMBL" id="AP022587">
    <property type="protein sequence ID" value="BBY24365.1"/>
    <property type="molecule type" value="Genomic_DNA"/>
</dbReference>
<reference evidence="1 2" key="1">
    <citation type="journal article" date="2019" name="Emerg. Microbes Infect.">
        <title>Comprehensive subspecies identification of 175 nontuberculous mycobacteria species based on 7547 genomic profiles.</title>
        <authorList>
            <person name="Matsumoto Y."/>
            <person name="Kinjo T."/>
            <person name="Motooka D."/>
            <person name="Nabeya D."/>
            <person name="Jung N."/>
            <person name="Uechi K."/>
            <person name="Horii T."/>
            <person name="Iida T."/>
            <person name="Fujita J."/>
            <person name="Nakamura S."/>
        </authorList>
    </citation>
    <scope>NUCLEOTIDE SEQUENCE [LARGE SCALE GENOMIC DNA]</scope>
    <source>
        <strain evidence="1 2">JCM 17783</strain>
    </source>
</reference>
<accession>A0A7I7QDJ0</accession>
<keyword evidence="2" id="KW-1185">Reference proteome</keyword>
<dbReference type="Proteomes" id="UP000467130">
    <property type="component" value="Chromosome"/>
</dbReference>
<gene>
    <name evidence="1" type="ORF">MSTO_45700</name>
</gene>
<sequence>MGGKHRLEGPARPRRVLVSGAAPISILCAASFTTLAVHPEKPTVPDHVIAVTAPASAPRPVSQEGVLIAVSADSVTARSASGYTQTYLLTPDTTVISDSGCKSHTVASHFTVNDPVDIVGTVQGDRALATSLAHRSIGHGNGPPMDTVAGQ</sequence>
<dbReference type="AlphaFoldDB" id="A0A7I7QDJ0"/>
<protein>
    <submittedName>
        <fullName evidence="1">Uncharacterized protein</fullName>
    </submittedName>
</protein>
<name>A0A7I7QDJ0_9MYCO</name>
<dbReference type="KEGG" id="msto:MSTO_45700"/>
<proteinExistence type="predicted"/>
<evidence type="ECO:0000313" key="2">
    <source>
        <dbReference type="Proteomes" id="UP000467130"/>
    </source>
</evidence>
<organism evidence="1 2">
    <name type="scientific">Mycobacterium stomatepiae</name>
    <dbReference type="NCBI Taxonomy" id="470076"/>
    <lineage>
        <taxon>Bacteria</taxon>
        <taxon>Bacillati</taxon>
        <taxon>Actinomycetota</taxon>
        <taxon>Actinomycetes</taxon>
        <taxon>Mycobacteriales</taxon>
        <taxon>Mycobacteriaceae</taxon>
        <taxon>Mycobacterium</taxon>
        <taxon>Mycobacterium simiae complex</taxon>
    </lineage>
</organism>